<evidence type="ECO:0000313" key="2">
    <source>
        <dbReference type="Proteomes" id="UP000269208"/>
    </source>
</evidence>
<dbReference type="GO" id="GO:0004386">
    <property type="term" value="F:helicase activity"/>
    <property type="evidence" value="ECO:0007669"/>
    <property type="project" value="UniProtKB-KW"/>
</dbReference>
<keyword evidence="1" id="KW-0378">Hydrolase</keyword>
<dbReference type="Proteomes" id="UP000269208">
    <property type="component" value="Chromosome"/>
</dbReference>
<organism evidence="1 2">
    <name type="scientific">Salmonella enterica I</name>
    <dbReference type="NCBI Taxonomy" id="59201"/>
    <lineage>
        <taxon>Bacteria</taxon>
        <taxon>Pseudomonadati</taxon>
        <taxon>Pseudomonadota</taxon>
        <taxon>Gammaproteobacteria</taxon>
        <taxon>Enterobacterales</taxon>
        <taxon>Enterobacteriaceae</taxon>
        <taxon>Salmonella</taxon>
    </lineage>
</organism>
<sequence>MRNTGVSMIKESDFLAFVNLWNYLGEQQKALSSNQIPPSVSHRLSELFTRA</sequence>
<keyword evidence="1" id="KW-0547">Nucleotide-binding</keyword>
<accession>A0A447U2V7</accession>
<dbReference type="EMBL" id="LR134190">
    <property type="protein sequence ID" value="VEB59175.1"/>
    <property type="molecule type" value="Genomic_DNA"/>
</dbReference>
<reference evidence="1 2" key="1">
    <citation type="submission" date="2018-12" db="EMBL/GenBank/DDBJ databases">
        <authorList>
            <consortium name="Pathogen Informatics"/>
        </authorList>
    </citation>
    <scope>NUCLEOTIDE SEQUENCE [LARGE SCALE GENOMIC DNA]</scope>
    <source>
        <strain evidence="1 2">NCTC6754</strain>
    </source>
</reference>
<keyword evidence="1" id="KW-0347">Helicase</keyword>
<evidence type="ECO:0000313" key="1">
    <source>
        <dbReference type="EMBL" id="VEB59175.1"/>
    </source>
</evidence>
<dbReference type="AlphaFoldDB" id="A0A447U2V7"/>
<protein>
    <submittedName>
        <fullName evidence="1">ATP-dependent RNA helicase HrpA</fullName>
    </submittedName>
</protein>
<gene>
    <name evidence="1" type="ORF">NCTC6754_05788</name>
</gene>
<proteinExistence type="predicted"/>
<keyword evidence="1" id="KW-0067">ATP-binding</keyword>
<name>A0A447U2V7_SALET</name>